<dbReference type="GO" id="GO:0015074">
    <property type="term" value="P:DNA integration"/>
    <property type="evidence" value="ECO:0007669"/>
    <property type="project" value="UniProtKB-KW"/>
</dbReference>
<dbReference type="Gene3D" id="1.10.443.10">
    <property type="entry name" value="Intergrase catalytic core"/>
    <property type="match status" value="1"/>
</dbReference>
<dbReference type="PANTHER" id="PTHR30349:SF41">
    <property type="entry name" value="INTEGRASE_RECOMBINASE PROTEIN MJ0367-RELATED"/>
    <property type="match status" value="1"/>
</dbReference>
<dbReference type="InterPro" id="IPR004107">
    <property type="entry name" value="Integrase_SAM-like_N"/>
</dbReference>
<dbReference type="Pfam" id="PF00589">
    <property type="entry name" value="Phage_integrase"/>
    <property type="match status" value="1"/>
</dbReference>
<evidence type="ECO:0000259" key="9">
    <source>
        <dbReference type="PROSITE" id="PS51900"/>
    </source>
</evidence>
<feature type="region of interest" description="Disordered" evidence="7">
    <location>
        <begin position="429"/>
        <end position="452"/>
    </location>
</feature>
<sequence>MANFRQRGTNTWEFTVSLGKGPNNKYIRRYKSIEVTEKMSPKKLQEHLEFEYAKFKQELETGEYITPGKMIFKEFIDMWKNNYATANLSPTTLDVYESHIESRLIPTFGHLYLEQVKPGLILDFLKALEKPGARLGYHKSKIPVELSSTPEETELSSEIEPKPLDSGTIGYIYRVLKNILSRAVEWKMISSNPMSGIKKPTPDNETKKRKQLEQKNNPQYYNEDEAQAVVDALYSESRKWRLFILGSMIGGFRRGELVALEWPSVFFNENSMSIENNIPMTKDGKAVEKDPKSLSSIRTVDMPEWYMEELQLYYQEWEEEKENLRDKWEGEDRKFVFHNGTGTPYYYKHPSRWWERFCKRRGIRYIKFHGLRHSMGTLLIEDEDESQIDHILMAIQKRLGHSRLSTSADIYVHLTKKVKKRTSGKFDKFARKDGTPLDSEDQSKPPHLKLVK</sequence>
<evidence type="ECO:0000313" key="11">
    <source>
        <dbReference type="Proteomes" id="UP000077355"/>
    </source>
</evidence>
<feature type="domain" description="Tyr recombinase" evidence="8">
    <location>
        <begin position="216"/>
        <end position="424"/>
    </location>
</feature>
<keyword evidence="4" id="KW-0233">DNA recombination</keyword>
<dbReference type="GO" id="GO:0006310">
    <property type="term" value="P:DNA recombination"/>
    <property type="evidence" value="ECO:0007669"/>
    <property type="project" value="UniProtKB-KW"/>
</dbReference>
<feature type="coiled-coil region" evidence="6">
    <location>
        <begin position="307"/>
        <end position="334"/>
    </location>
</feature>
<proteinExistence type="inferred from homology"/>
<keyword evidence="2" id="KW-0229">DNA integration</keyword>
<dbReference type="GO" id="GO:0003677">
    <property type="term" value="F:DNA binding"/>
    <property type="evidence" value="ECO:0007669"/>
    <property type="project" value="UniProtKB-UniRule"/>
</dbReference>
<dbReference type="InterPro" id="IPR013762">
    <property type="entry name" value="Integrase-like_cat_sf"/>
</dbReference>
<dbReference type="PROSITE" id="PS51900">
    <property type="entry name" value="CB"/>
    <property type="match status" value="1"/>
</dbReference>
<gene>
    <name evidence="10" type="ORF">PBAT_11215</name>
</gene>
<keyword evidence="11" id="KW-1185">Reference proteome</keyword>
<dbReference type="InterPro" id="IPR050090">
    <property type="entry name" value="Tyrosine_recombinase_XerCD"/>
</dbReference>
<organism evidence="10 11">
    <name type="scientific">Paenibacillus antarcticus</name>
    <dbReference type="NCBI Taxonomy" id="253703"/>
    <lineage>
        <taxon>Bacteria</taxon>
        <taxon>Bacillati</taxon>
        <taxon>Bacillota</taxon>
        <taxon>Bacilli</taxon>
        <taxon>Bacillales</taxon>
        <taxon>Paenibacillaceae</taxon>
        <taxon>Paenibacillus</taxon>
    </lineage>
</organism>
<keyword evidence="6" id="KW-0175">Coiled coil</keyword>
<evidence type="ECO:0000313" key="10">
    <source>
        <dbReference type="EMBL" id="OAB46577.1"/>
    </source>
</evidence>
<dbReference type="Proteomes" id="UP000077355">
    <property type="component" value="Unassembled WGS sequence"/>
</dbReference>
<dbReference type="InterPro" id="IPR010998">
    <property type="entry name" value="Integrase_recombinase_N"/>
</dbReference>
<reference evidence="10 11" key="1">
    <citation type="submission" date="2016-03" db="EMBL/GenBank/DDBJ databases">
        <title>Draft genome sequence of Paenibacillus antarcticus CECT 5836.</title>
        <authorList>
            <person name="Shin S.-K."/>
            <person name="Yi H."/>
        </authorList>
    </citation>
    <scope>NUCLEOTIDE SEQUENCE [LARGE SCALE GENOMIC DNA]</scope>
    <source>
        <strain evidence="10 11">CECT 5836</strain>
    </source>
</reference>
<dbReference type="RefSeq" id="WP_068649517.1">
    <property type="nucleotide sequence ID" value="NZ_CP043611.1"/>
</dbReference>
<evidence type="ECO:0000256" key="4">
    <source>
        <dbReference type="ARBA" id="ARBA00023172"/>
    </source>
</evidence>
<dbReference type="EMBL" id="LVJI01000015">
    <property type="protein sequence ID" value="OAB46577.1"/>
    <property type="molecule type" value="Genomic_DNA"/>
</dbReference>
<dbReference type="AlphaFoldDB" id="A0A168PAT3"/>
<evidence type="ECO:0000256" key="1">
    <source>
        <dbReference type="ARBA" id="ARBA00008857"/>
    </source>
</evidence>
<comment type="caution">
    <text evidence="10">The sequence shown here is derived from an EMBL/GenBank/DDBJ whole genome shotgun (WGS) entry which is preliminary data.</text>
</comment>
<keyword evidence="3 5" id="KW-0238">DNA-binding</keyword>
<dbReference type="InterPro" id="IPR011010">
    <property type="entry name" value="DNA_brk_join_enz"/>
</dbReference>
<dbReference type="OrthoDB" id="9803188at2"/>
<dbReference type="Pfam" id="PF14659">
    <property type="entry name" value="Phage_int_SAM_3"/>
    <property type="match status" value="1"/>
</dbReference>
<evidence type="ECO:0000256" key="6">
    <source>
        <dbReference type="SAM" id="Coils"/>
    </source>
</evidence>
<protein>
    <submittedName>
        <fullName evidence="10">Integrase</fullName>
    </submittedName>
</protein>
<dbReference type="CDD" id="cd01189">
    <property type="entry name" value="INT_ICEBs1_C_like"/>
    <property type="match status" value="1"/>
</dbReference>
<dbReference type="Gene3D" id="1.10.150.130">
    <property type="match status" value="1"/>
</dbReference>
<dbReference type="PROSITE" id="PS51898">
    <property type="entry name" value="TYR_RECOMBINASE"/>
    <property type="match status" value="1"/>
</dbReference>
<feature type="region of interest" description="Disordered" evidence="7">
    <location>
        <begin position="194"/>
        <end position="220"/>
    </location>
</feature>
<dbReference type="SUPFAM" id="SSF56349">
    <property type="entry name" value="DNA breaking-rejoining enzymes"/>
    <property type="match status" value="1"/>
</dbReference>
<evidence type="ECO:0000256" key="5">
    <source>
        <dbReference type="PROSITE-ProRule" id="PRU01248"/>
    </source>
</evidence>
<dbReference type="InterPro" id="IPR044068">
    <property type="entry name" value="CB"/>
</dbReference>
<dbReference type="InterPro" id="IPR002104">
    <property type="entry name" value="Integrase_catalytic"/>
</dbReference>
<accession>A0A168PAT3</accession>
<comment type="similarity">
    <text evidence="1">Belongs to the 'phage' integrase family.</text>
</comment>
<evidence type="ECO:0000256" key="7">
    <source>
        <dbReference type="SAM" id="MobiDB-lite"/>
    </source>
</evidence>
<evidence type="ECO:0000256" key="3">
    <source>
        <dbReference type="ARBA" id="ARBA00023125"/>
    </source>
</evidence>
<feature type="domain" description="Core-binding (CB)" evidence="9">
    <location>
        <begin position="70"/>
        <end position="184"/>
    </location>
</feature>
<evidence type="ECO:0000256" key="2">
    <source>
        <dbReference type="ARBA" id="ARBA00022908"/>
    </source>
</evidence>
<evidence type="ECO:0000259" key="8">
    <source>
        <dbReference type="PROSITE" id="PS51898"/>
    </source>
</evidence>
<name>A0A168PAT3_9BACL</name>
<dbReference type="PANTHER" id="PTHR30349">
    <property type="entry name" value="PHAGE INTEGRASE-RELATED"/>
    <property type="match status" value="1"/>
</dbReference>